<feature type="chain" id="PRO_5038938195" description="Copper amine oxidase N-terminal domain-containing protein" evidence="1">
    <location>
        <begin position="25"/>
        <end position="427"/>
    </location>
</feature>
<dbReference type="RefSeq" id="WP_073090921.1">
    <property type="nucleotide sequence ID" value="NZ_FRBC01000020.1"/>
</dbReference>
<keyword evidence="1" id="KW-0732">Signal</keyword>
<dbReference type="Proteomes" id="UP000184263">
    <property type="component" value="Unassembled WGS sequence"/>
</dbReference>
<accession>A0A1M6VQ75</accession>
<dbReference type="AlphaFoldDB" id="A0A1M6VQ75"/>
<gene>
    <name evidence="2" type="ORF">SAMN05216582_1207</name>
</gene>
<dbReference type="EMBL" id="FRBC01000020">
    <property type="protein sequence ID" value="SHK83653.1"/>
    <property type="molecule type" value="Genomic_DNA"/>
</dbReference>
<name>A0A1M6VQ75_SELRU</name>
<evidence type="ECO:0008006" key="4">
    <source>
        <dbReference type="Google" id="ProtNLM"/>
    </source>
</evidence>
<reference evidence="2 3" key="1">
    <citation type="submission" date="2016-11" db="EMBL/GenBank/DDBJ databases">
        <authorList>
            <person name="Jaros S."/>
            <person name="Januszkiewicz K."/>
            <person name="Wedrychowicz H."/>
        </authorList>
    </citation>
    <scope>NUCLEOTIDE SEQUENCE [LARGE SCALE GENOMIC DNA]</scope>
    <source>
        <strain evidence="2 3">HD4</strain>
    </source>
</reference>
<protein>
    <recommendedName>
        <fullName evidence="4">Copper amine oxidase N-terminal domain-containing protein</fullName>
    </recommendedName>
</protein>
<dbReference type="OrthoDB" id="1675044at2"/>
<proteinExistence type="predicted"/>
<evidence type="ECO:0000256" key="1">
    <source>
        <dbReference type="SAM" id="SignalP"/>
    </source>
</evidence>
<evidence type="ECO:0000313" key="2">
    <source>
        <dbReference type="EMBL" id="SHK83653.1"/>
    </source>
</evidence>
<feature type="signal peptide" evidence="1">
    <location>
        <begin position="1"/>
        <end position="24"/>
    </location>
</feature>
<organism evidence="2 3">
    <name type="scientific">Selenomonas ruminantium</name>
    <dbReference type="NCBI Taxonomy" id="971"/>
    <lineage>
        <taxon>Bacteria</taxon>
        <taxon>Bacillati</taxon>
        <taxon>Bacillota</taxon>
        <taxon>Negativicutes</taxon>
        <taxon>Selenomonadales</taxon>
        <taxon>Selenomonadaceae</taxon>
        <taxon>Selenomonas</taxon>
    </lineage>
</organism>
<evidence type="ECO:0000313" key="3">
    <source>
        <dbReference type="Proteomes" id="UP000184263"/>
    </source>
</evidence>
<sequence length="427" mass="47366">MIFSRKILAVLAAGTFCLPQTALARHAATSGATTVVQRHAVQQPAAKTVKEGETTDFMARIQRILDENKAAKKTEKKKVVSKPASWPQNVTRWDMEARDEGGTLLFSDSPEYVTQNGILYQDTVSGDARVLFYHLNNSDEPKKLAVVLKNEYNGRNEITITRSGNGQPSSDYLQVGKATQMEYFREEKRQKIILPVGTSRLIQEKMNMTILQPGELTYGVFDFHAEHPVQVSVLMLDAYGDPVTAAEVLPILPKDEMRLRGTFQGMDRVLTAKKVYNPAEDGGVYFMLADDKVDKYRTGIDATDGSSVINYGNYGINYRLELPVEAGNVKYYLSPLGGVYAGAVRSFHSTKNYTLFPTPGESVYFGQHTAPETDEVQTRREAGFWQIEKNTELAPLGQSNTQGETVFEFSPPGASNLPVAIVMLPNK</sequence>